<organism evidence="1 2">
    <name type="scientific">Ampelomyces quisqualis</name>
    <name type="common">Powdery mildew agent</name>
    <dbReference type="NCBI Taxonomy" id="50730"/>
    <lineage>
        <taxon>Eukaryota</taxon>
        <taxon>Fungi</taxon>
        <taxon>Dikarya</taxon>
        <taxon>Ascomycota</taxon>
        <taxon>Pezizomycotina</taxon>
        <taxon>Dothideomycetes</taxon>
        <taxon>Pleosporomycetidae</taxon>
        <taxon>Pleosporales</taxon>
        <taxon>Pleosporineae</taxon>
        <taxon>Phaeosphaeriaceae</taxon>
        <taxon>Ampelomyces</taxon>
    </lineage>
</organism>
<dbReference type="Proteomes" id="UP000800096">
    <property type="component" value="Unassembled WGS sequence"/>
</dbReference>
<dbReference type="AlphaFoldDB" id="A0A6A5QJL2"/>
<dbReference type="EMBL" id="ML979137">
    <property type="protein sequence ID" value="KAF1914876.1"/>
    <property type="molecule type" value="Genomic_DNA"/>
</dbReference>
<name>A0A6A5QJL2_AMPQU</name>
<sequence length="233" mass="25744">MTDSFPSTSLLLGTEMSTMFTSKLLTLDSSSHLNEYKRNLGTHRKSNARPPFDNSELHEQVGTLGVFPVPGEQSEEVSHRKHSAISPPKVHNRQAVNGRTTLGAPIALQPQPQIKPPNHLEAMLPPAIVTALQGCAAIHSTTSPINSILDPCVPGYTVHQRNRMPGKQSVHTVVGTYETARRANERAVERFMEGGEWAQGVVDIVVLSEGLMMCGFEDERGREMSWWVVREEK</sequence>
<keyword evidence="2" id="KW-1185">Reference proteome</keyword>
<protein>
    <submittedName>
        <fullName evidence="1">Uncharacterized protein</fullName>
    </submittedName>
</protein>
<accession>A0A6A5QJL2</accession>
<evidence type="ECO:0000313" key="2">
    <source>
        <dbReference type="Proteomes" id="UP000800096"/>
    </source>
</evidence>
<proteinExistence type="predicted"/>
<gene>
    <name evidence="1" type="ORF">BDU57DRAFT_520071</name>
</gene>
<evidence type="ECO:0000313" key="1">
    <source>
        <dbReference type="EMBL" id="KAF1914876.1"/>
    </source>
</evidence>
<reference evidence="1" key="1">
    <citation type="journal article" date="2020" name="Stud. Mycol.">
        <title>101 Dothideomycetes genomes: a test case for predicting lifestyles and emergence of pathogens.</title>
        <authorList>
            <person name="Haridas S."/>
            <person name="Albert R."/>
            <person name="Binder M."/>
            <person name="Bloem J."/>
            <person name="Labutti K."/>
            <person name="Salamov A."/>
            <person name="Andreopoulos B."/>
            <person name="Baker S."/>
            <person name="Barry K."/>
            <person name="Bills G."/>
            <person name="Bluhm B."/>
            <person name="Cannon C."/>
            <person name="Castanera R."/>
            <person name="Culley D."/>
            <person name="Daum C."/>
            <person name="Ezra D."/>
            <person name="Gonzalez J."/>
            <person name="Henrissat B."/>
            <person name="Kuo A."/>
            <person name="Liang C."/>
            <person name="Lipzen A."/>
            <person name="Lutzoni F."/>
            <person name="Magnuson J."/>
            <person name="Mondo S."/>
            <person name="Nolan M."/>
            <person name="Ohm R."/>
            <person name="Pangilinan J."/>
            <person name="Park H.-J."/>
            <person name="Ramirez L."/>
            <person name="Alfaro M."/>
            <person name="Sun H."/>
            <person name="Tritt A."/>
            <person name="Yoshinaga Y."/>
            <person name="Zwiers L.-H."/>
            <person name="Turgeon B."/>
            <person name="Goodwin S."/>
            <person name="Spatafora J."/>
            <person name="Crous P."/>
            <person name="Grigoriev I."/>
        </authorList>
    </citation>
    <scope>NUCLEOTIDE SEQUENCE</scope>
    <source>
        <strain evidence="1">HMLAC05119</strain>
    </source>
</reference>